<dbReference type="GO" id="GO:0071111">
    <property type="term" value="F:cyclic-guanylate-specific phosphodiesterase activity"/>
    <property type="evidence" value="ECO:0007669"/>
    <property type="project" value="InterPro"/>
</dbReference>
<evidence type="ECO:0000313" key="3">
    <source>
        <dbReference type="EMBL" id="REH55223.1"/>
    </source>
</evidence>
<reference evidence="3 4" key="1">
    <citation type="submission" date="2018-08" db="EMBL/GenBank/DDBJ databases">
        <title>Genomic Encyclopedia of Archaeal and Bacterial Type Strains, Phase II (KMG-II): from individual species to whole genera.</title>
        <authorList>
            <person name="Goeker M."/>
        </authorList>
    </citation>
    <scope>NUCLEOTIDE SEQUENCE [LARGE SCALE GENOMIC DNA]</scope>
    <source>
        <strain evidence="3 4">DSM 45791</strain>
    </source>
</reference>
<keyword evidence="4" id="KW-1185">Reference proteome</keyword>
<dbReference type="InterPro" id="IPR050706">
    <property type="entry name" value="Cyclic-di-GMP_PDE-like"/>
</dbReference>
<dbReference type="InterPro" id="IPR043128">
    <property type="entry name" value="Rev_trsase/Diguanyl_cyclase"/>
</dbReference>
<dbReference type="CDD" id="cd01949">
    <property type="entry name" value="GGDEF"/>
    <property type="match status" value="1"/>
</dbReference>
<dbReference type="OrthoDB" id="23692at2"/>
<organism evidence="3 4">
    <name type="scientific">Kutzneria buriramensis</name>
    <dbReference type="NCBI Taxonomy" id="1045776"/>
    <lineage>
        <taxon>Bacteria</taxon>
        <taxon>Bacillati</taxon>
        <taxon>Actinomycetota</taxon>
        <taxon>Actinomycetes</taxon>
        <taxon>Pseudonocardiales</taxon>
        <taxon>Pseudonocardiaceae</taxon>
        <taxon>Kutzneria</taxon>
    </lineage>
</organism>
<comment type="caution">
    <text evidence="3">The sequence shown here is derived from an EMBL/GenBank/DDBJ whole genome shotgun (WGS) entry which is preliminary data.</text>
</comment>
<dbReference type="SMART" id="SM00267">
    <property type="entry name" value="GGDEF"/>
    <property type="match status" value="1"/>
</dbReference>
<evidence type="ECO:0000259" key="1">
    <source>
        <dbReference type="PROSITE" id="PS50883"/>
    </source>
</evidence>
<gene>
    <name evidence="3" type="ORF">BCF44_101240</name>
</gene>
<evidence type="ECO:0000313" key="4">
    <source>
        <dbReference type="Proteomes" id="UP000256269"/>
    </source>
</evidence>
<dbReference type="NCBIfam" id="TIGR00254">
    <property type="entry name" value="GGDEF"/>
    <property type="match status" value="1"/>
</dbReference>
<dbReference type="AlphaFoldDB" id="A0A3E0I904"/>
<dbReference type="SMART" id="SM00052">
    <property type="entry name" value="EAL"/>
    <property type="match status" value="1"/>
</dbReference>
<name>A0A3E0I904_9PSEU</name>
<sequence>MANNVVQAAAIHGDVHITQTGRHDPDAVHQAQEQVITAYRRLDDVQTQLTQMQQQLLASVTAERNITQVVLALQLALMRLQDMIAHLTWQRDHHQHEADRSVAELARTRRELTDAHRSKERTQHQLDRALDERTLAVELIAVLHRKINTLERQLRMLGPDTSSAEDLSPAQPSVPRLPHVGVGVDLAGVDAVVHRIGAYLDEQHQDLSHIAEAFAVSPTPTGSASATADWVQPTTRDELTGLLNRRGAMKLLRALLSGDAAAASHVAVLFCDIDNFKRINESLGHEAGDELLVAVARNLERGLPEGSVAARVSADEYVVVCPDVRPLDGVEQFAALVAPLFQQAVPLQGQLVRVSASIGAVTPTDTLVTGEDLLRFADAAMYEAKRRGYGRMVVASAGLVATADRQVQLEGELHDAIAADALTLHYQPVVDVNGTILTAEALVRWQHPEYGLLTPDVFLPVAARSNLLLELDSWVLRTALRAAVGWPEPAGRRIAVAVNLSALAPGDPGFTTTVADAVAESGIGWDRIVLELVETLLAGLSPLTIAEMAHLVDRGVRFAVDDFGTGYSSLARLKDLPAQIIKVDRRFVSGVGEDPADFAVAQAVMMLARAMGRSCVGEAVETATQFHVLRGIGADAYQGWLFSRPVPGPELHQLLMRGSLPMPKAG</sequence>
<accession>A0A3E0I904</accession>
<dbReference type="InterPro" id="IPR035919">
    <property type="entry name" value="EAL_sf"/>
</dbReference>
<dbReference type="PROSITE" id="PS50883">
    <property type="entry name" value="EAL"/>
    <property type="match status" value="1"/>
</dbReference>
<dbReference type="SUPFAM" id="SSF141868">
    <property type="entry name" value="EAL domain-like"/>
    <property type="match status" value="1"/>
</dbReference>
<evidence type="ECO:0000259" key="2">
    <source>
        <dbReference type="PROSITE" id="PS50887"/>
    </source>
</evidence>
<dbReference type="Gene3D" id="3.30.70.270">
    <property type="match status" value="1"/>
</dbReference>
<dbReference type="RefSeq" id="WP_116172191.1">
    <property type="nucleotide sequence ID" value="NZ_CP144375.1"/>
</dbReference>
<dbReference type="InterPro" id="IPR029787">
    <property type="entry name" value="Nucleotide_cyclase"/>
</dbReference>
<dbReference type="EMBL" id="QUNO01000001">
    <property type="protein sequence ID" value="REH55223.1"/>
    <property type="molecule type" value="Genomic_DNA"/>
</dbReference>
<proteinExistence type="predicted"/>
<feature type="domain" description="GGDEF" evidence="2">
    <location>
        <begin position="264"/>
        <end position="397"/>
    </location>
</feature>
<dbReference type="InterPro" id="IPR001633">
    <property type="entry name" value="EAL_dom"/>
</dbReference>
<protein>
    <submittedName>
        <fullName evidence="3">Diguanylate cyclase (GGDEF)-like protein</fullName>
    </submittedName>
</protein>
<feature type="domain" description="EAL" evidence="1">
    <location>
        <begin position="406"/>
        <end position="659"/>
    </location>
</feature>
<dbReference type="Gene3D" id="3.20.20.450">
    <property type="entry name" value="EAL domain"/>
    <property type="match status" value="1"/>
</dbReference>
<dbReference type="InterPro" id="IPR000160">
    <property type="entry name" value="GGDEF_dom"/>
</dbReference>
<dbReference type="PANTHER" id="PTHR33121">
    <property type="entry name" value="CYCLIC DI-GMP PHOSPHODIESTERASE PDEF"/>
    <property type="match status" value="1"/>
</dbReference>
<dbReference type="SUPFAM" id="SSF55073">
    <property type="entry name" value="Nucleotide cyclase"/>
    <property type="match status" value="1"/>
</dbReference>
<dbReference type="PROSITE" id="PS50887">
    <property type="entry name" value="GGDEF"/>
    <property type="match status" value="1"/>
</dbReference>
<dbReference type="Pfam" id="PF00990">
    <property type="entry name" value="GGDEF"/>
    <property type="match status" value="1"/>
</dbReference>
<dbReference type="Pfam" id="PF00563">
    <property type="entry name" value="EAL"/>
    <property type="match status" value="1"/>
</dbReference>
<dbReference type="CDD" id="cd01948">
    <property type="entry name" value="EAL"/>
    <property type="match status" value="1"/>
</dbReference>
<dbReference type="Proteomes" id="UP000256269">
    <property type="component" value="Unassembled WGS sequence"/>
</dbReference>
<dbReference type="PANTHER" id="PTHR33121:SF70">
    <property type="entry name" value="SIGNALING PROTEIN YKOW"/>
    <property type="match status" value="1"/>
</dbReference>